<reference evidence="3 4" key="1">
    <citation type="submission" date="2019-02" db="EMBL/GenBank/DDBJ databases">
        <title>Genome sequencing of the rare red list fungi Dentipellis fragilis.</title>
        <authorList>
            <person name="Buettner E."/>
            <person name="Kellner H."/>
        </authorList>
    </citation>
    <scope>NUCLEOTIDE SEQUENCE [LARGE SCALE GENOMIC DNA]</scope>
    <source>
        <strain evidence="3 4">DSM 105465</strain>
    </source>
</reference>
<protein>
    <recommendedName>
        <fullName evidence="2">Aldehyde dehydrogenase domain-containing protein</fullName>
    </recommendedName>
</protein>
<evidence type="ECO:0000313" key="3">
    <source>
        <dbReference type="EMBL" id="TFY72347.1"/>
    </source>
</evidence>
<keyword evidence="4" id="KW-1185">Reference proteome</keyword>
<dbReference type="InterPro" id="IPR016162">
    <property type="entry name" value="Ald_DH_N"/>
</dbReference>
<evidence type="ECO:0000256" key="1">
    <source>
        <dbReference type="ARBA" id="ARBA00009986"/>
    </source>
</evidence>
<dbReference type="GO" id="GO:0004030">
    <property type="term" value="F:aldehyde dehydrogenase [NAD(P)+] activity"/>
    <property type="evidence" value="ECO:0007669"/>
    <property type="project" value="UniProtKB-ARBA"/>
</dbReference>
<dbReference type="Gene3D" id="3.40.309.10">
    <property type="entry name" value="Aldehyde Dehydrogenase, Chain A, domain 2"/>
    <property type="match status" value="3"/>
</dbReference>
<comment type="similarity">
    <text evidence="1">Belongs to the aldehyde dehydrogenase family.</text>
</comment>
<proteinExistence type="inferred from homology"/>
<dbReference type="Gene3D" id="3.40.605.10">
    <property type="entry name" value="Aldehyde Dehydrogenase, Chain A, domain 1"/>
    <property type="match status" value="1"/>
</dbReference>
<feature type="domain" description="Aldehyde dehydrogenase" evidence="2">
    <location>
        <begin position="173"/>
        <end position="215"/>
    </location>
</feature>
<dbReference type="Pfam" id="PF00171">
    <property type="entry name" value="Aldedh"/>
    <property type="match status" value="3"/>
</dbReference>
<dbReference type="FunFam" id="3.40.309.10:FF:000001">
    <property type="entry name" value="Mitochondrial aldehyde dehydrogenase 2"/>
    <property type="match status" value="1"/>
</dbReference>
<dbReference type="InterPro" id="IPR016163">
    <property type="entry name" value="Ald_DH_C"/>
</dbReference>
<evidence type="ECO:0000313" key="4">
    <source>
        <dbReference type="Proteomes" id="UP000298327"/>
    </source>
</evidence>
<sequence>MRNATSTSFNHGQMCCAGSRIFVQAGIYDEFLQRFTAKARAIRLGDPFAAESDQGPQISQTQYDRIMGYIQSGVDAGARVHYGGNRHGDVGYFVQPTVFVDTKPDMKIVREEIFGPANDSTYGLAAAVFSQDINRAIDTAHRLQAGTAWVRAYPRHVWQVFVCVMLMVTSVGGGCQINCTNMVHPAIPFGGYKQSGIGREMGLDGLEAYTNVKAVHVNLGHSI</sequence>
<comment type="caution">
    <text evidence="3">The sequence shown here is derived from an EMBL/GenBank/DDBJ whole genome shotgun (WGS) entry which is preliminary data.</text>
</comment>
<dbReference type="SUPFAM" id="SSF53720">
    <property type="entry name" value="ALDH-like"/>
    <property type="match status" value="1"/>
</dbReference>
<dbReference type="InterPro" id="IPR016161">
    <property type="entry name" value="Ald_DH/histidinol_DH"/>
</dbReference>
<dbReference type="STRING" id="205917.A0A4Y9ZEE4"/>
<gene>
    <name evidence="3" type="ORF">EVG20_g654</name>
</gene>
<dbReference type="EMBL" id="SEOQ01000017">
    <property type="protein sequence ID" value="TFY72347.1"/>
    <property type="molecule type" value="Genomic_DNA"/>
</dbReference>
<accession>A0A4Y9ZEE4</accession>
<feature type="domain" description="Aldehyde dehydrogenase" evidence="2">
    <location>
        <begin position="117"/>
        <end position="156"/>
    </location>
</feature>
<organism evidence="3 4">
    <name type="scientific">Dentipellis fragilis</name>
    <dbReference type="NCBI Taxonomy" id="205917"/>
    <lineage>
        <taxon>Eukaryota</taxon>
        <taxon>Fungi</taxon>
        <taxon>Dikarya</taxon>
        <taxon>Basidiomycota</taxon>
        <taxon>Agaricomycotina</taxon>
        <taxon>Agaricomycetes</taxon>
        <taxon>Russulales</taxon>
        <taxon>Hericiaceae</taxon>
        <taxon>Dentipellis</taxon>
    </lineage>
</organism>
<dbReference type="FunFam" id="3.40.605.10:FF:000026">
    <property type="entry name" value="Aldehyde dehydrogenase, putative"/>
    <property type="match status" value="1"/>
</dbReference>
<name>A0A4Y9ZEE4_9AGAM</name>
<dbReference type="InterPro" id="IPR015590">
    <property type="entry name" value="Aldehyde_DH_dom"/>
</dbReference>
<dbReference type="Proteomes" id="UP000298327">
    <property type="component" value="Unassembled WGS sequence"/>
</dbReference>
<evidence type="ECO:0000259" key="2">
    <source>
        <dbReference type="Pfam" id="PF00171"/>
    </source>
</evidence>
<dbReference type="AlphaFoldDB" id="A0A4Y9ZEE4"/>
<dbReference type="OrthoDB" id="310895at2759"/>
<feature type="domain" description="Aldehyde dehydrogenase" evidence="2">
    <location>
        <begin position="5"/>
        <end position="116"/>
    </location>
</feature>
<dbReference type="PANTHER" id="PTHR11699">
    <property type="entry name" value="ALDEHYDE DEHYDROGENASE-RELATED"/>
    <property type="match status" value="1"/>
</dbReference>
<dbReference type="GO" id="GO:0019413">
    <property type="term" value="P:acetate biosynthetic process"/>
    <property type="evidence" value="ECO:0007669"/>
    <property type="project" value="UniProtKB-ARBA"/>
</dbReference>